<keyword evidence="5" id="KW-1185">Reference proteome</keyword>
<proteinExistence type="predicted"/>
<feature type="region of interest" description="Disordered" evidence="2">
    <location>
        <begin position="264"/>
        <end position="284"/>
    </location>
</feature>
<evidence type="ECO:0000259" key="3">
    <source>
        <dbReference type="PROSITE" id="PS50048"/>
    </source>
</evidence>
<dbReference type="SUPFAM" id="SSF57701">
    <property type="entry name" value="Zn2/Cys6 DNA-binding domain"/>
    <property type="match status" value="1"/>
</dbReference>
<dbReference type="RefSeq" id="XP_007705513.1">
    <property type="nucleotide sequence ID" value="XM_007707323.1"/>
</dbReference>
<protein>
    <recommendedName>
        <fullName evidence="3">Zn(2)-C6 fungal-type domain-containing protein</fullName>
    </recommendedName>
</protein>
<dbReference type="KEGG" id="bsc:COCSADRAFT_263408"/>
<feature type="domain" description="Zn(2)-C6 fungal-type" evidence="3">
    <location>
        <begin position="35"/>
        <end position="65"/>
    </location>
</feature>
<feature type="compositionally biased region" description="Polar residues" evidence="2">
    <location>
        <begin position="129"/>
        <end position="146"/>
    </location>
</feature>
<keyword evidence="1" id="KW-0539">Nucleus</keyword>
<dbReference type="InterPro" id="IPR001138">
    <property type="entry name" value="Zn2Cys6_DnaBD"/>
</dbReference>
<dbReference type="Pfam" id="PF00172">
    <property type="entry name" value="Zn_clus"/>
    <property type="match status" value="1"/>
</dbReference>
<feature type="region of interest" description="Disordered" evidence="2">
    <location>
        <begin position="68"/>
        <end position="191"/>
    </location>
</feature>
<dbReference type="OrthoDB" id="2740448at2759"/>
<dbReference type="eggNOG" id="ENOG502SZS5">
    <property type="taxonomic scope" value="Eukaryota"/>
</dbReference>
<feature type="compositionally biased region" description="Polar residues" evidence="2">
    <location>
        <begin position="97"/>
        <end position="110"/>
    </location>
</feature>
<dbReference type="GO" id="GO:0008270">
    <property type="term" value="F:zinc ion binding"/>
    <property type="evidence" value="ECO:0007669"/>
    <property type="project" value="InterPro"/>
</dbReference>
<accession>M2S981</accession>
<dbReference type="PANTHER" id="PTHR14312">
    <property type="entry name" value="CREB/ATF BZIP TRANSCRIPTION FACTOR"/>
    <property type="match status" value="1"/>
</dbReference>
<dbReference type="GO" id="GO:0043565">
    <property type="term" value="F:sequence-specific DNA binding"/>
    <property type="evidence" value="ECO:0007669"/>
    <property type="project" value="TreeGrafter"/>
</dbReference>
<dbReference type="InterPro" id="IPR036864">
    <property type="entry name" value="Zn2-C6_fun-type_DNA-bd_sf"/>
</dbReference>
<evidence type="ECO:0000313" key="5">
    <source>
        <dbReference type="Proteomes" id="UP000016934"/>
    </source>
</evidence>
<dbReference type="GO" id="GO:0000981">
    <property type="term" value="F:DNA-binding transcription factor activity, RNA polymerase II-specific"/>
    <property type="evidence" value="ECO:0007669"/>
    <property type="project" value="InterPro"/>
</dbReference>
<reference evidence="4 5" key="1">
    <citation type="journal article" date="2012" name="PLoS Pathog.">
        <title>Diverse lifestyles and strategies of plant pathogenesis encoded in the genomes of eighteen Dothideomycetes fungi.</title>
        <authorList>
            <person name="Ohm R.A."/>
            <person name="Feau N."/>
            <person name="Henrissat B."/>
            <person name="Schoch C.L."/>
            <person name="Horwitz B.A."/>
            <person name="Barry K.W."/>
            <person name="Condon B.J."/>
            <person name="Copeland A.C."/>
            <person name="Dhillon B."/>
            <person name="Glaser F."/>
            <person name="Hesse C.N."/>
            <person name="Kosti I."/>
            <person name="LaButti K."/>
            <person name="Lindquist E.A."/>
            <person name="Lucas S."/>
            <person name="Salamov A.A."/>
            <person name="Bradshaw R.E."/>
            <person name="Ciuffetti L."/>
            <person name="Hamelin R.C."/>
            <person name="Kema G.H.J."/>
            <person name="Lawrence C."/>
            <person name="Scott J.A."/>
            <person name="Spatafora J.W."/>
            <person name="Turgeon B.G."/>
            <person name="de Wit P.J.G.M."/>
            <person name="Zhong S."/>
            <person name="Goodwin S.B."/>
            <person name="Grigoriev I.V."/>
        </authorList>
    </citation>
    <scope>NUCLEOTIDE SEQUENCE [LARGE SCALE GENOMIC DNA]</scope>
    <source>
        <strain evidence="5">ND90Pr / ATCC 201652</strain>
    </source>
</reference>
<dbReference type="PROSITE" id="PS50048">
    <property type="entry name" value="ZN2_CY6_FUNGAL_2"/>
    <property type="match status" value="1"/>
</dbReference>
<dbReference type="Proteomes" id="UP000016934">
    <property type="component" value="Unassembled WGS sequence"/>
</dbReference>
<dbReference type="GeneID" id="19135483"/>
<dbReference type="CDD" id="cd00067">
    <property type="entry name" value="GAL4"/>
    <property type="match status" value="1"/>
</dbReference>
<dbReference type="HOGENOM" id="CLU_044240_0_0_1"/>
<name>M2S981_COCSN</name>
<dbReference type="GO" id="GO:0005634">
    <property type="term" value="C:nucleus"/>
    <property type="evidence" value="ECO:0007669"/>
    <property type="project" value="TreeGrafter"/>
</dbReference>
<feature type="compositionally biased region" description="Low complexity" evidence="2">
    <location>
        <begin position="155"/>
        <end position="165"/>
    </location>
</feature>
<reference evidence="5" key="2">
    <citation type="journal article" date="2013" name="PLoS Genet.">
        <title>Comparative genome structure, secondary metabolite, and effector coding capacity across Cochliobolus pathogens.</title>
        <authorList>
            <person name="Condon B.J."/>
            <person name="Leng Y."/>
            <person name="Wu D."/>
            <person name="Bushley K.E."/>
            <person name="Ohm R.A."/>
            <person name="Otillar R."/>
            <person name="Martin J."/>
            <person name="Schackwitz W."/>
            <person name="Grimwood J."/>
            <person name="MohdZainudin N."/>
            <person name="Xue C."/>
            <person name="Wang R."/>
            <person name="Manning V.A."/>
            <person name="Dhillon B."/>
            <person name="Tu Z.J."/>
            <person name="Steffenson B.J."/>
            <person name="Salamov A."/>
            <person name="Sun H."/>
            <person name="Lowry S."/>
            <person name="LaButti K."/>
            <person name="Han J."/>
            <person name="Copeland A."/>
            <person name="Lindquist E."/>
            <person name="Barry K."/>
            <person name="Schmutz J."/>
            <person name="Baker S.E."/>
            <person name="Ciuffetti L.M."/>
            <person name="Grigoriev I.V."/>
            <person name="Zhong S."/>
            <person name="Turgeon B.G."/>
        </authorList>
    </citation>
    <scope>NUCLEOTIDE SEQUENCE [LARGE SCALE GENOMIC DNA]</scope>
    <source>
        <strain evidence="5">ND90Pr / ATCC 201652</strain>
    </source>
</reference>
<gene>
    <name evidence="4" type="ORF">COCSADRAFT_263408</name>
</gene>
<sequence>MFMTFKCGSQENATEMHDVHATDRMGRPNNTSHVACNSCRKKKLRCSREKVGCRRCQQRGTRCVYDVQKSRGGSNSKRQEGAPAGVERPETPGGRNGSDQQPGTVAQGSGPSWDDDDISCIQVAVPSTAPAQKQQSQDQAMSSGSDVGSRKGSGTTVTTTAAATAIKGSSSNRSNREIARHNGPQNQQEGFQQVVPQADAVEQSTQTVATCPEDSDTGFFLDFAEEYLNNPQGGFTELLDPFDPDGLLSHNHMPVETLSNSPLTQVCNVNTKDRGSDGSSRAFSYDSSKYQALAPLDQSMRTSSSKSSSVSYSKSSSVFYSKSNTSDSNRTPSSNSSRNGMDIDTDSYEDSNNSYDDGDCECMGTALQILEEVVIPPVGADWAMAENTMFLLKNNISRCLVLSQCRGCRQESGICMLTLVIYEKLMTGFEDVAQWWGKQGHPQGARSDNRSRRERHHQTQQQHQQQQQQQQEQQQPQQQQRSSGSRQLQQKTRITMGKYQIDTAEEHRAVFATIIACQLQRLAGLSLLMMQHSKKAKWLAHVQYGEGLRLRIKKLEKTWKC</sequence>
<feature type="compositionally biased region" description="Low complexity" evidence="2">
    <location>
        <begin position="459"/>
        <end position="490"/>
    </location>
</feature>
<dbReference type="EMBL" id="KB445654">
    <property type="protein sequence ID" value="EMD59095.1"/>
    <property type="molecule type" value="Genomic_DNA"/>
</dbReference>
<feature type="compositionally biased region" description="Low complexity" evidence="2">
    <location>
        <begin position="319"/>
        <end position="339"/>
    </location>
</feature>
<dbReference type="PANTHER" id="PTHR14312:SF1">
    <property type="entry name" value="BASIC-LEUCINE ZIPPER TRANSCRIPTION FACTOR A"/>
    <property type="match status" value="1"/>
</dbReference>
<dbReference type="AlphaFoldDB" id="M2S981"/>
<feature type="region of interest" description="Disordered" evidence="2">
    <location>
        <begin position="439"/>
        <end position="491"/>
    </location>
</feature>
<dbReference type="SMART" id="SM00066">
    <property type="entry name" value="GAL4"/>
    <property type="match status" value="1"/>
</dbReference>
<evidence type="ECO:0000256" key="1">
    <source>
        <dbReference type="ARBA" id="ARBA00023242"/>
    </source>
</evidence>
<dbReference type="PROSITE" id="PS00463">
    <property type="entry name" value="ZN2_CY6_FUNGAL_1"/>
    <property type="match status" value="1"/>
</dbReference>
<organism evidence="4 5">
    <name type="scientific">Cochliobolus sativus (strain ND90Pr / ATCC 201652)</name>
    <name type="common">Common root rot and spot blotch fungus</name>
    <name type="synonym">Bipolaris sorokiniana</name>
    <dbReference type="NCBI Taxonomy" id="665912"/>
    <lineage>
        <taxon>Eukaryota</taxon>
        <taxon>Fungi</taxon>
        <taxon>Dikarya</taxon>
        <taxon>Ascomycota</taxon>
        <taxon>Pezizomycotina</taxon>
        <taxon>Dothideomycetes</taxon>
        <taxon>Pleosporomycetidae</taxon>
        <taxon>Pleosporales</taxon>
        <taxon>Pleosporineae</taxon>
        <taxon>Pleosporaceae</taxon>
        <taxon>Bipolaris</taxon>
    </lineage>
</organism>
<evidence type="ECO:0000256" key="2">
    <source>
        <dbReference type="SAM" id="MobiDB-lite"/>
    </source>
</evidence>
<feature type="region of interest" description="Disordered" evidence="2">
    <location>
        <begin position="319"/>
        <end position="352"/>
    </location>
</feature>
<dbReference type="Gene3D" id="4.10.240.10">
    <property type="entry name" value="Zn(2)-C6 fungal-type DNA-binding domain"/>
    <property type="match status" value="1"/>
</dbReference>
<evidence type="ECO:0000313" key="4">
    <source>
        <dbReference type="EMBL" id="EMD59095.1"/>
    </source>
</evidence>
<dbReference type="OMA" id="AMAENTM"/>